<dbReference type="SUPFAM" id="SSF81343">
    <property type="entry name" value="Fumarate reductase respiratory complex transmembrane subunits"/>
    <property type="match status" value="1"/>
</dbReference>
<feature type="transmembrane region" description="Helical" evidence="8">
    <location>
        <begin position="112"/>
        <end position="131"/>
    </location>
</feature>
<keyword evidence="2" id="KW-0349">Heme</keyword>
<dbReference type="AlphaFoldDB" id="A0A3P1WPF0"/>
<dbReference type="Proteomes" id="UP000280935">
    <property type="component" value="Unassembled WGS sequence"/>
</dbReference>
<proteinExistence type="predicted"/>
<dbReference type="GO" id="GO:0046872">
    <property type="term" value="F:metal ion binding"/>
    <property type="evidence" value="ECO:0007669"/>
    <property type="project" value="UniProtKB-KW"/>
</dbReference>
<accession>A0A3P1WPF0</accession>
<dbReference type="CDD" id="cd03498">
    <property type="entry name" value="SQR_TypeB_2_TM"/>
    <property type="match status" value="1"/>
</dbReference>
<dbReference type="InterPro" id="IPR000701">
    <property type="entry name" value="SuccDH_FuR_B_TM-su"/>
</dbReference>
<evidence type="ECO:0000256" key="7">
    <source>
        <dbReference type="ARBA" id="ARBA00023136"/>
    </source>
</evidence>
<dbReference type="Gene3D" id="1.20.1300.10">
    <property type="entry name" value="Fumarate reductase/succinate dehydrogenase, transmembrane subunit"/>
    <property type="match status" value="1"/>
</dbReference>
<evidence type="ECO:0000256" key="1">
    <source>
        <dbReference type="ARBA" id="ARBA00004370"/>
    </source>
</evidence>
<sequence>MAPTQESRRRPSNVALKQTMAVTGIIFVGFVVVHLFGNLKVFAGADAFNHYAAWLREVGYPLLPRESVLWGLRVVLLVSLVAHVWASVVVRLRARRARGRHRRRLKGYRPRVAGGMLLGGVAILAFILFHISDLTLGGPGAAETFRHPDVQVHAYENLVASFSRPWAAACYAIAMVVIAIHVEHGWRTLLQDLGATGQRFRRAWVLVGGAVALAILVGNASIPLLVLTGVIA</sequence>
<gene>
    <name evidence="9" type="ORF">EII35_12660</name>
</gene>
<evidence type="ECO:0000256" key="2">
    <source>
        <dbReference type="ARBA" id="ARBA00022617"/>
    </source>
</evidence>
<dbReference type="EMBL" id="RQYT01000039">
    <property type="protein sequence ID" value="RRD48462.1"/>
    <property type="molecule type" value="Genomic_DNA"/>
</dbReference>
<feature type="transmembrane region" description="Helical" evidence="8">
    <location>
        <begin position="20"/>
        <end position="37"/>
    </location>
</feature>
<dbReference type="OrthoDB" id="9788081at2"/>
<dbReference type="RefSeq" id="WP_125228833.1">
    <property type="nucleotide sequence ID" value="NZ_RQYT01000039.1"/>
</dbReference>
<evidence type="ECO:0000256" key="6">
    <source>
        <dbReference type="ARBA" id="ARBA00023004"/>
    </source>
</evidence>
<protein>
    <submittedName>
        <fullName evidence="9">Succinate dehydrogenase cytochrome b subunit</fullName>
    </submittedName>
</protein>
<evidence type="ECO:0000256" key="3">
    <source>
        <dbReference type="ARBA" id="ARBA00022692"/>
    </source>
</evidence>
<keyword evidence="6" id="KW-0408">Iron</keyword>
<comment type="caution">
    <text evidence="9">The sequence shown here is derived from an EMBL/GenBank/DDBJ whole genome shotgun (WGS) entry which is preliminary data.</text>
</comment>
<feature type="transmembrane region" description="Helical" evidence="8">
    <location>
        <begin position="203"/>
        <end position="231"/>
    </location>
</feature>
<organism evidence="9 10">
    <name type="scientific">Arachnia propionica</name>
    <dbReference type="NCBI Taxonomy" id="1750"/>
    <lineage>
        <taxon>Bacteria</taxon>
        <taxon>Bacillati</taxon>
        <taxon>Actinomycetota</taxon>
        <taxon>Actinomycetes</taxon>
        <taxon>Propionibacteriales</taxon>
        <taxon>Propionibacteriaceae</taxon>
        <taxon>Arachnia</taxon>
    </lineage>
</organism>
<feature type="transmembrane region" description="Helical" evidence="8">
    <location>
        <begin position="70"/>
        <end position="92"/>
    </location>
</feature>
<dbReference type="InterPro" id="IPR011138">
    <property type="entry name" value="Cytochrome_b-558"/>
</dbReference>
<evidence type="ECO:0000256" key="4">
    <source>
        <dbReference type="ARBA" id="ARBA00022723"/>
    </source>
</evidence>
<name>A0A3P1WPF0_9ACTN</name>
<keyword evidence="3 8" id="KW-0812">Transmembrane</keyword>
<dbReference type="InterPro" id="IPR034804">
    <property type="entry name" value="SQR/QFR_C/D"/>
</dbReference>
<comment type="subcellular location">
    <subcellularLocation>
        <location evidence="1">Membrane</location>
    </subcellularLocation>
</comment>
<evidence type="ECO:0000313" key="10">
    <source>
        <dbReference type="Proteomes" id="UP000280935"/>
    </source>
</evidence>
<evidence type="ECO:0000256" key="5">
    <source>
        <dbReference type="ARBA" id="ARBA00022989"/>
    </source>
</evidence>
<dbReference type="Pfam" id="PF01127">
    <property type="entry name" value="Sdh_cyt"/>
    <property type="match status" value="1"/>
</dbReference>
<reference evidence="9 10" key="1">
    <citation type="submission" date="2018-11" db="EMBL/GenBank/DDBJ databases">
        <title>Genomes From Bacteria Associated with the Canine Oral Cavity: a Test Case for Automated Genome-Based Taxonomic Assignment.</title>
        <authorList>
            <person name="Coil D.A."/>
            <person name="Jospin G."/>
            <person name="Darling A.E."/>
            <person name="Wallis C."/>
            <person name="Davis I.J."/>
            <person name="Harris S."/>
            <person name="Eisen J.A."/>
            <person name="Holcombe L.J."/>
            <person name="O'Flynn C."/>
        </authorList>
    </citation>
    <scope>NUCLEOTIDE SEQUENCE [LARGE SCALE GENOMIC DNA]</scope>
    <source>
        <strain evidence="9 10">OH2822_COT-296</strain>
    </source>
</reference>
<keyword evidence="4" id="KW-0479">Metal-binding</keyword>
<feature type="transmembrane region" description="Helical" evidence="8">
    <location>
        <begin position="165"/>
        <end position="182"/>
    </location>
</feature>
<keyword evidence="7 8" id="KW-0472">Membrane</keyword>
<dbReference type="GO" id="GO:0016020">
    <property type="term" value="C:membrane"/>
    <property type="evidence" value="ECO:0007669"/>
    <property type="project" value="UniProtKB-SubCell"/>
</dbReference>
<dbReference type="NCBIfam" id="TIGR02046">
    <property type="entry name" value="sdhC_b558_fam"/>
    <property type="match status" value="1"/>
</dbReference>
<keyword evidence="5 8" id="KW-1133">Transmembrane helix</keyword>
<evidence type="ECO:0000313" key="9">
    <source>
        <dbReference type="EMBL" id="RRD48462.1"/>
    </source>
</evidence>
<evidence type="ECO:0000256" key="8">
    <source>
        <dbReference type="SAM" id="Phobius"/>
    </source>
</evidence>